<accession>A0A9X3YJE8</accession>
<feature type="domain" description="Methyltransferase" evidence="1">
    <location>
        <begin position="48"/>
        <end position="139"/>
    </location>
</feature>
<comment type="caution">
    <text evidence="2">The sequence shown here is derived from an EMBL/GenBank/DDBJ whole genome shotgun (WGS) entry which is preliminary data.</text>
</comment>
<dbReference type="Pfam" id="PF13649">
    <property type="entry name" value="Methyltransf_25"/>
    <property type="match status" value="1"/>
</dbReference>
<organism evidence="2 3">
    <name type="scientific">Tahibacter soli</name>
    <dbReference type="NCBI Taxonomy" id="2983605"/>
    <lineage>
        <taxon>Bacteria</taxon>
        <taxon>Pseudomonadati</taxon>
        <taxon>Pseudomonadota</taxon>
        <taxon>Gammaproteobacteria</taxon>
        <taxon>Lysobacterales</taxon>
        <taxon>Rhodanobacteraceae</taxon>
        <taxon>Tahibacter</taxon>
    </lineage>
</organism>
<dbReference type="CDD" id="cd02440">
    <property type="entry name" value="AdoMet_MTases"/>
    <property type="match status" value="1"/>
</dbReference>
<dbReference type="RefSeq" id="WP_263543185.1">
    <property type="nucleotide sequence ID" value="NZ_JAOVZO020000003.1"/>
</dbReference>
<dbReference type="InterPro" id="IPR029063">
    <property type="entry name" value="SAM-dependent_MTases_sf"/>
</dbReference>
<keyword evidence="2" id="KW-0808">Transferase</keyword>
<evidence type="ECO:0000313" key="3">
    <source>
        <dbReference type="Proteomes" id="UP001139971"/>
    </source>
</evidence>
<dbReference type="EMBL" id="JAOVZO020000003">
    <property type="protein sequence ID" value="MDC8011918.1"/>
    <property type="molecule type" value="Genomic_DNA"/>
</dbReference>
<dbReference type="PANTHER" id="PTHR43591">
    <property type="entry name" value="METHYLTRANSFERASE"/>
    <property type="match status" value="1"/>
</dbReference>
<name>A0A9X3YJE8_9GAMM</name>
<dbReference type="InterPro" id="IPR041698">
    <property type="entry name" value="Methyltransf_25"/>
</dbReference>
<dbReference type="GO" id="GO:0032259">
    <property type="term" value="P:methylation"/>
    <property type="evidence" value="ECO:0007669"/>
    <property type="project" value="UniProtKB-KW"/>
</dbReference>
<evidence type="ECO:0000259" key="1">
    <source>
        <dbReference type="Pfam" id="PF13649"/>
    </source>
</evidence>
<dbReference type="GO" id="GO:0008168">
    <property type="term" value="F:methyltransferase activity"/>
    <property type="evidence" value="ECO:0007669"/>
    <property type="project" value="UniProtKB-KW"/>
</dbReference>
<evidence type="ECO:0000313" key="2">
    <source>
        <dbReference type="EMBL" id="MDC8011918.1"/>
    </source>
</evidence>
<keyword evidence="3" id="KW-1185">Reference proteome</keyword>
<dbReference type="Gene3D" id="3.40.50.150">
    <property type="entry name" value="Vaccinia Virus protein VP39"/>
    <property type="match status" value="1"/>
</dbReference>
<keyword evidence="2" id="KW-0489">Methyltransferase</keyword>
<dbReference type="Proteomes" id="UP001139971">
    <property type="component" value="Unassembled WGS sequence"/>
</dbReference>
<dbReference type="SUPFAM" id="SSF53335">
    <property type="entry name" value="S-adenosyl-L-methionine-dependent methyltransferases"/>
    <property type="match status" value="1"/>
</dbReference>
<reference evidence="2" key="1">
    <citation type="submission" date="2023-02" db="EMBL/GenBank/DDBJ databases">
        <title>Tahibacter soli sp. nov. isolated from soil.</title>
        <authorList>
            <person name="Baek J.H."/>
            <person name="Lee J.K."/>
            <person name="Choi D.G."/>
            <person name="Jeon C.O."/>
        </authorList>
    </citation>
    <scope>NUCLEOTIDE SEQUENCE</scope>
    <source>
        <strain evidence="2">BL</strain>
    </source>
</reference>
<dbReference type="PANTHER" id="PTHR43591:SF110">
    <property type="entry name" value="RHODANESE DOMAIN-CONTAINING PROTEIN"/>
    <property type="match status" value="1"/>
</dbReference>
<gene>
    <name evidence="2" type="ORF">OD750_005085</name>
</gene>
<sequence>MSQISQQNLIRTYRCYAPLYDFVFGAILEPGRRRLAEAVNAQRPRRLLEVGVGTGLTLSRYAREISVVGIDVSDDMLRRAHARVAALDGAQIALQRMDGERMAFADGAFDCVAVPYTYSVTPNPAALVGELRRVCAKGGTIILLNHFGGSRYWSFMDRAFRAFADRIGFRSDFSYEAQVLAHDWRVRSVADVNFLGLSKLVVIENR</sequence>
<protein>
    <submittedName>
        <fullName evidence="2">Class I SAM-dependent methyltransferase</fullName>
    </submittedName>
</protein>
<dbReference type="AlphaFoldDB" id="A0A9X3YJE8"/>
<proteinExistence type="predicted"/>